<dbReference type="CDD" id="cd02209">
    <property type="entry name" value="cupin_XRE_C"/>
    <property type="match status" value="1"/>
</dbReference>
<dbReference type="InterPro" id="IPR050807">
    <property type="entry name" value="TransReg_Diox_bact_type"/>
</dbReference>
<dbReference type="Gene3D" id="1.10.260.40">
    <property type="entry name" value="lambda repressor-like DNA-binding domains"/>
    <property type="match status" value="1"/>
</dbReference>
<dbReference type="PANTHER" id="PTHR46797">
    <property type="entry name" value="HTH-TYPE TRANSCRIPTIONAL REGULATOR"/>
    <property type="match status" value="1"/>
</dbReference>
<dbReference type="Gene3D" id="2.60.120.10">
    <property type="entry name" value="Jelly Rolls"/>
    <property type="match status" value="1"/>
</dbReference>
<dbReference type="InterPro" id="IPR013096">
    <property type="entry name" value="Cupin_2"/>
</dbReference>
<dbReference type="AlphaFoldDB" id="A0A6N6MIX5"/>
<keyword evidence="1" id="KW-0238">DNA-binding</keyword>
<comment type="caution">
    <text evidence="3">The sequence shown here is derived from an EMBL/GenBank/DDBJ whole genome shotgun (WGS) entry which is preliminary data.</text>
</comment>
<dbReference type="GO" id="GO:0003700">
    <property type="term" value="F:DNA-binding transcription factor activity"/>
    <property type="evidence" value="ECO:0007669"/>
    <property type="project" value="TreeGrafter"/>
</dbReference>
<dbReference type="InterPro" id="IPR001387">
    <property type="entry name" value="Cro/C1-type_HTH"/>
</dbReference>
<accession>A0A6N6MIX5</accession>
<dbReference type="SUPFAM" id="SSF51182">
    <property type="entry name" value="RmlC-like cupins"/>
    <property type="match status" value="1"/>
</dbReference>
<organism evidence="3 4">
    <name type="scientific">Methylobacterium planeticum</name>
    <dbReference type="NCBI Taxonomy" id="2615211"/>
    <lineage>
        <taxon>Bacteria</taxon>
        <taxon>Pseudomonadati</taxon>
        <taxon>Pseudomonadota</taxon>
        <taxon>Alphaproteobacteria</taxon>
        <taxon>Hyphomicrobiales</taxon>
        <taxon>Methylobacteriaceae</taxon>
        <taxon>Methylobacterium</taxon>
    </lineage>
</organism>
<dbReference type="EMBL" id="VZZJ01000035">
    <property type="protein sequence ID" value="KAB1069899.1"/>
    <property type="molecule type" value="Genomic_DNA"/>
</dbReference>
<dbReference type="InterPro" id="IPR014710">
    <property type="entry name" value="RmlC-like_jellyroll"/>
</dbReference>
<evidence type="ECO:0000256" key="1">
    <source>
        <dbReference type="ARBA" id="ARBA00023125"/>
    </source>
</evidence>
<feature type="domain" description="HTH cro/C1-type" evidence="2">
    <location>
        <begin position="27"/>
        <end position="81"/>
    </location>
</feature>
<name>A0A6N6MIX5_9HYPH</name>
<proteinExistence type="predicted"/>
<protein>
    <submittedName>
        <fullName evidence="3">Helix-turn-helix domain-containing protein</fullName>
    </submittedName>
</protein>
<dbReference type="SMART" id="SM00530">
    <property type="entry name" value="HTH_XRE"/>
    <property type="match status" value="1"/>
</dbReference>
<dbReference type="InterPro" id="IPR011051">
    <property type="entry name" value="RmlC_Cupin_sf"/>
</dbReference>
<dbReference type="GO" id="GO:0003677">
    <property type="term" value="F:DNA binding"/>
    <property type="evidence" value="ECO:0007669"/>
    <property type="project" value="UniProtKB-KW"/>
</dbReference>
<gene>
    <name evidence="3" type="ORF">F6X51_24630</name>
</gene>
<keyword evidence="4" id="KW-1185">Reference proteome</keyword>
<dbReference type="RefSeq" id="WP_150966455.1">
    <property type="nucleotide sequence ID" value="NZ_VZZJ01000035.1"/>
</dbReference>
<dbReference type="Proteomes" id="UP000441523">
    <property type="component" value="Unassembled WGS sequence"/>
</dbReference>
<sequence>MTLRTTVRREQIEGEARSQLAILADEVRLHRKERDLSLEALAALSGVSRSMISKIERGEAVPSTAVLSRLAEALGVTFSRLMAPETEREVLLIPAARQPVLRDEASGFLRRCLSPVLPGRGIDWVLNTLPPRASTGEFVAHRRGVSEYIYVLKGRLQAVIGDRVLVANAGDSLYFEADAGHAFTNIGSEPCEYFLVIDASRLR</sequence>
<dbReference type="PANTHER" id="PTHR46797:SF10">
    <property type="entry name" value="BLR1115 PROTEIN"/>
    <property type="match status" value="1"/>
</dbReference>
<dbReference type="PROSITE" id="PS50943">
    <property type="entry name" value="HTH_CROC1"/>
    <property type="match status" value="1"/>
</dbReference>
<dbReference type="Pfam" id="PF01381">
    <property type="entry name" value="HTH_3"/>
    <property type="match status" value="1"/>
</dbReference>
<evidence type="ECO:0000313" key="3">
    <source>
        <dbReference type="EMBL" id="KAB1069899.1"/>
    </source>
</evidence>
<evidence type="ECO:0000259" key="2">
    <source>
        <dbReference type="PROSITE" id="PS50943"/>
    </source>
</evidence>
<dbReference type="Pfam" id="PF07883">
    <property type="entry name" value="Cupin_2"/>
    <property type="match status" value="1"/>
</dbReference>
<dbReference type="InterPro" id="IPR010982">
    <property type="entry name" value="Lambda_DNA-bd_dom_sf"/>
</dbReference>
<dbReference type="CDD" id="cd00093">
    <property type="entry name" value="HTH_XRE"/>
    <property type="match status" value="1"/>
</dbReference>
<dbReference type="GO" id="GO:0005829">
    <property type="term" value="C:cytosol"/>
    <property type="evidence" value="ECO:0007669"/>
    <property type="project" value="TreeGrafter"/>
</dbReference>
<dbReference type="SUPFAM" id="SSF47413">
    <property type="entry name" value="lambda repressor-like DNA-binding domains"/>
    <property type="match status" value="1"/>
</dbReference>
<reference evidence="3 4" key="1">
    <citation type="submission" date="2019-09" db="EMBL/GenBank/DDBJ databases">
        <title>YIM 132548 draft genome.</title>
        <authorList>
            <person name="Jiang L."/>
        </authorList>
    </citation>
    <scope>NUCLEOTIDE SEQUENCE [LARGE SCALE GENOMIC DNA]</scope>
    <source>
        <strain evidence="3 4">YIM 132548</strain>
    </source>
</reference>
<evidence type="ECO:0000313" key="4">
    <source>
        <dbReference type="Proteomes" id="UP000441523"/>
    </source>
</evidence>